<accession>A0A8J2JQZ2</accession>
<dbReference type="AlphaFoldDB" id="A0A8J2JQZ2"/>
<name>A0A8J2JQZ2_9HEXA</name>
<comment type="caution">
    <text evidence="1">The sequence shown here is derived from an EMBL/GenBank/DDBJ whole genome shotgun (WGS) entry which is preliminary data.</text>
</comment>
<protein>
    <submittedName>
        <fullName evidence="1">Uncharacterized protein</fullName>
    </submittedName>
</protein>
<dbReference type="EMBL" id="CAJVCH010064185">
    <property type="protein sequence ID" value="CAG7719744.1"/>
    <property type="molecule type" value="Genomic_DNA"/>
</dbReference>
<organism evidence="1 2">
    <name type="scientific">Allacma fusca</name>
    <dbReference type="NCBI Taxonomy" id="39272"/>
    <lineage>
        <taxon>Eukaryota</taxon>
        <taxon>Metazoa</taxon>
        <taxon>Ecdysozoa</taxon>
        <taxon>Arthropoda</taxon>
        <taxon>Hexapoda</taxon>
        <taxon>Collembola</taxon>
        <taxon>Symphypleona</taxon>
        <taxon>Sminthuridae</taxon>
        <taxon>Allacma</taxon>
    </lineage>
</organism>
<keyword evidence="2" id="KW-1185">Reference proteome</keyword>
<dbReference type="Proteomes" id="UP000708208">
    <property type="component" value="Unassembled WGS sequence"/>
</dbReference>
<evidence type="ECO:0000313" key="1">
    <source>
        <dbReference type="EMBL" id="CAG7719744.1"/>
    </source>
</evidence>
<sequence length="59" mass="6939">TFDTEGILKSLWTPFYGHKILWWHSEIGAQQGILKSLWTPFYGHKILWWHSEIGAQQGI</sequence>
<reference evidence="1" key="1">
    <citation type="submission" date="2021-06" db="EMBL/GenBank/DDBJ databases">
        <authorList>
            <person name="Hodson N. C."/>
            <person name="Mongue J. A."/>
            <person name="Jaron S. K."/>
        </authorList>
    </citation>
    <scope>NUCLEOTIDE SEQUENCE</scope>
</reference>
<gene>
    <name evidence="1" type="ORF">AFUS01_LOCUS9052</name>
</gene>
<feature type="non-terminal residue" evidence="1">
    <location>
        <position position="1"/>
    </location>
</feature>
<proteinExistence type="predicted"/>
<evidence type="ECO:0000313" key="2">
    <source>
        <dbReference type="Proteomes" id="UP000708208"/>
    </source>
</evidence>